<dbReference type="AlphaFoldDB" id="A0A3P7DVY5"/>
<accession>A0A3P7DVY5</accession>
<feature type="non-terminal residue" evidence="2">
    <location>
        <position position="167"/>
    </location>
</feature>
<feature type="compositionally biased region" description="Polar residues" evidence="1">
    <location>
        <begin position="81"/>
        <end position="100"/>
    </location>
</feature>
<name>A0A3P7DVY5_WUCBA</name>
<organism evidence="2 3">
    <name type="scientific">Wuchereria bancrofti</name>
    <dbReference type="NCBI Taxonomy" id="6293"/>
    <lineage>
        <taxon>Eukaryota</taxon>
        <taxon>Metazoa</taxon>
        <taxon>Ecdysozoa</taxon>
        <taxon>Nematoda</taxon>
        <taxon>Chromadorea</taxon>
        <taxon>Rhabditida</taxon>
        <taxon>Spirurina</taxon>
        <taxon>Spiruromorpha</taxon>
        <taxon>Filarioidea</taxon>
        <taxon>Onchocercidae</taxon>
        <taxon>Wuchereria</taxon>
    </lineage>
</organism>
<sequence length="167" mass="19147">MISKDMDADIDVTSMTDDGILNPYKVSLNSDKNVDKEVPFFSCEFLLLKVYLSKLTESKLAQALEEHIFNRESIEPEQNESFESSDGNSYGTRQSRKNPSLWQRPDVRRIVEDFINKDITSRGAANKISDILGRNVSHSTVLTYANRLLRGIIKREVEEERAYQVQV</sequence>
<dbReference type="EMBL" id="UYWW01004672">
    <property type="protein sequence ID" value="VDM13663.1"/>
    <property type="molecule type" value="Genomic_DNA"/>
</dbReference>
<dbReference type="OrthoDB" id="5793851at2759"/>
<keyword evidence="3" id="KW-1185">Reference proteome</keyword>
<dbReference type="Proteomes" id="UP000270924">
    <property type="component" value="Unassembled WGS sequence"/>
</dbReference>
<evidence type="ECO:0000313" key="2">
    <source>
        <dbReference type="EMBL" id="VDM13663.1"/>
    </source>
</evidence>
<evidence type="ECO:0000256" key="1">
    <source>
        <dbReference type="SAM" id="MobiDB-lite"/>
    </source>
</evidence>
<reference evidence="2 3" key="1">
    <citation type="submission" date="2018-11" db="EMBL/GenBank/DDBJ databases">
        <authorList>
            <consortium name="Pathogen Informatics"/>
        </authorList>
    </citation>
    <scope>NUCLEOTIDE SEQUENCE [LARGE SCALE GENOMIC DNA]</scope>
</reference>
<proteinExistence type="predicted"/>
<dbReference type="InParanoid" id="A0A3P7DVY5"/>
<gene>
    <name evidence="2" type="ORF">WBA_LOCUS7049</name>
</gene>
<protein>
    <submittedName>
        <fullName evidence="2">Uncharacterized protein</fullName>
    </submittedName>
</protein>
<evidence type="ECO:0000313" key="3">
    <source>
        <dbReference type="Proteomes" id="UP000270924"/>
    </source>
</evidence>
<feature type="region of interest" description="Disordered" evidence="1">
    <location>
        <begin position="75"/>
        <end position="100"/>
    </location>
</feature>